<keyword evidence="1" id="KW-1133">Transmembrane helix</keyword>
<name>A0A9D1MTX4_9FIRM</name>
<dbReference type="PANTHER" id="PTHR11328">
    <property type="entry name" value="MAJOR FACILITATOR SUPERFAMILY DOMAIN-CONTAINING PROTEIN"/>
    <property type="match status" value="1"/>
</dbReference>
<reference evidence="2" key="1">
    <citation type="submission" date="2020-10" db="EMBL/GenBank/DDBJ databases">
        <authorList>
            <person name="Gilroy R."/>
        </authorList>
    </citation>
    <scope>NUCLEOTIDE SEQUENCE</scope>
    <source>
        <strain evidence="2">CHK176-6737</strain>
    </source>
</reference>
<dbReference type="NCBIfam" id="TIGR00792">
    <property type="entry name" value="gph"/>
    <property type="match status" value="1"/>
</dbReference>
<dbReference type="InterPro" id="IPR001927">
    <property type="entry name" value="Na/Gal_symport"/>
</dbReference>
<evidence type="ECO:0000313" key="2">
    <source>
        <dbReference type="EMBL" id="HIU68579.1"/>
    </source>
</evidence>
<feature type="transmembrane region" description="Helical" evidence="1">
    <location>
        <begin position="42"/>
        <end position="63"/>
    </location>
</feature>
<accession>A0A9D1MTX4</accession>
<feature type="transmembrane region" description="Helical" evidence="1">
    <location>
        <begin position="164"/>
        <end position="183"/>
    </location>
</feature>
<feature type="transmembrane region" description="Helical" evidence="1">
    <location>
        <begin position="195"/>
        <end position="213"/>
    </location>
</feature>
<feature type="transmembrane region" description="Helical" evidence="1">
    <location>
        <begin position="427"/>
        <end position="445"/>
    </location>
</feature>
<dbReference type="InterPro" id="IPR039672">
    <property type="entry name" value="MFS_2"/>
</dbReference>
<gene>
    <name evidence="2" type="ORF">IAD23_01305</name>
</gene>
<dbReference type="PANTHER" id="PTHR11328:SF24">
    <property type="entry name" value="MAJOR FACILITATOR SUPERFAMILY (MFS) PROFILE DOMAIN-CONTAINING PROTEIN"/>
    <property type="match status" value="1"/>
</dbReference>
<keyword evidence="1" id="KW-0812">Transmembrane</keyword>
<dbReference type="GO" id="GO:0015293">
    <property type="term" value="F:symporter activity"/>
    <property type="evidence" value="ECO:0007669"/>
    <property type="project" value="InterPro"/>
</dbReference>
<evidence type="ECO:0000256" key="1">
    <source>
        <dbReference type="SAM" id="Phobius"/>
    </source>
</evidence>
<dbReference type="EMBL" id="DVNM01000005">
    <property type="protein sequence ID" value="HIU68579.1"/>
    <property type="molecule type" value="Genomic_DNA"/>
</dbReference>
<dbReference type="AlphaFoldDB" id="A0A9D1MTX4"/>
<protein>
    <submittedName>
        <fullName evidence="2">MFS transporter</fullName>
    </submittedName>
</protein>
<feature type="transmembrane region" description="Helical" evidence="1">
    <location>
        <begin position="93"/>
        <end position="111"/>
    </location>
</feature>
<dbReference type="GO" id="GO:0005886">
    <property type="term" value="C:plasma membrane"/>
    <property type="evidence" value="ECO:0007669"/>
    <property type="project" value="TreeGrafter"/>
</dbReference>
<dbReference type="Gene3D" id="1.20.1250.20">
    <property type="entry name" value="MFS general substrate transporter like domains"/>
    <property type="match status" value="2"/>
</dbReference>
<evidence type="ECO:0000313" key="3">
    <source>
        <dbReference type="Proteomes" id="UP000824125"/>
    </source>
</evidence>
<dbReference type="SUPFAM" id="SSF103473">
    <property type="entry name" value="MFS general substrate transporter"/>
    <property type="match status" value="1"/>
</dbReference>
<organism evidence="2 3">
    <name type="scientific">Candidatus Scybalenecus merdavium</name>
    <dbReference type="NCBI Taxonomy" id="2840939"/>
    <lineage>
        <taxon>Bacteria</taxon>
        <taxon>Bacillati</taxon>
        <taxon>Bacillota</taxon>
        <taxon>Clostridia</taxon>
        <taxon>Eubacteriales</taxon>
        <taxon>Oscillospiraceae</taxon>
        <taxon>Oscillospiraceae incertae sedis</taxon>
        <taxon>Candidatus Scybalenecus</taxon>
    </lineage>
</organism>
<sequence>MKRNDTQPTAAALRPFGFKDKFGYALGDFGCNMSFVFINSYMMLYFVTCLGIPAEIYAVLIMIAKVWDALDDPVVGALCDATRPKGGSKFMPWIKWGSLPLLVFSIVMFIYVPDAPLWAKCVLCLGTYIVWSTSYTVVNVPYGSLQAVITKDPLQRAELSNARSIGAMLAQAPAMILLPLIIYDQNDNNPHGERFVWIVAVMGLIGFISFYFLRKLVTERIQPQVKETQKFNYFKSIGAFFTNKPMMGVTISTIAMLAFLMSATNTMSYTFMVYFQNSRMTSLATVVAMLPMVLAIFLCKPLVKRFTKRQLCTYPFILSIAATAVITFVKIENPFIWLAVLAVGMFAVGIYSILNWAMVADCIDFQEEKTGRREEGTIYATYSLFRKLAQGIGQAIVSLALALTGYVEATGAVQTQEVADNIYTMTGALPLIGSIICFFSMLFLYKFGKDSHFDCVSTGDEDPKDMVRRDD</sequence>
<reference evidence="2" key="2">
    <citation type="journal article" date="2021" name="PeerJ">
        <title>Extensive microbial diversity within the chicken gut microbiome revealed by metagenomics and culture.</title>
        <authorList>
            <person name="Gilroy R."/>
            <person name="Ravi A."/>
            <person name="Getino M."/>
            <person name="Pursley I."/>
            <person name="Horton D.L."/>
            <person name="Alikhan N.F."/>
            <person name="Baker D."/>
            <person name="Gharbi K."/>
            <person name="Hall N."/>
            <person name="Watson M."/>
            <person name="Adriaenssens E.M."/>
            <person name="Foster-Nyarko E."/>
            <person name="Jarju S."/>
            <person name="Secka A."/>
            <person name="Antonio M."/>
            <person name="Oren A."/>
            <person name="Chaudhuri R.R."/>
            <person name="La Ragione R."/>
            <person name="Hildebrand F."/>
            <person name="Pallen M.J."/>
        </authorList>
    </citation>
    <scope>NUCLEOTIDE SEQUENCE</scope>
    <source>
        <strain evidence="2">CHK176-6737</strain>
    </source>
</reference>
<dbReference type="GO" id="GO:0008643">
    <property type="term" value="P:carbohydrate transport"/>
    <property type="evidence" value="ECO:0007669"/>
    <property type="project" value="InterPro"/>
</dbReference>
<dbReference type="Pfam" id="PF13347">
    <property type="entry name" value="MFS_2"/>
    <property type="match status" value="1"/>
</dbReference>
<feature type="transmembrane region" description="Helical" evidence="1">
    <location>
        <begin position="311"/>
        <end position="329"/>
    </location>
</feature>
<dbReference type="Proteomes" id="UP000824125">
    <property type="component" value="Unassembled WGS sequence"/>
</dbReference>
<dbReference type="GO" id="GO:0006814">
    <property type="term" value="P:sodium ion transport"/>
    <property type="evidence" value="ECO:0007669"/>
    <property type="project" value="InterPro"/>
</dbReference>
<keyword evidence="1" id="KW-0472">Membrane</keyword>
<proteinExistence type="predicted"/>
<feature type="transmembrane region" description="Helical" evidence="1">
    <location>
        <begin position="335"/>
        <end position="354"/>
    </location>
</feature>
<comment type="caution">
    <text evidence="2">The sequence shown here is derived from an EMBL/GenBank/DDBJ whole genome shotgun (WGS) entry which is preliminary data.</text>
</comment>
<feature type="transmembrane region" description="Helical" evidence="1">
    <location>
        <begin position="281"/>
        <end position="299"/>
    </location>
</feature>
<dbReference type="InterPro" id="IPR036259">
    <property type="entry name" value="MFS_trans_sf"/>
</dbReference>
<feature type="transmembrane region" description="Helical" evidence="1">
    <location>
        <begin position="388"/>
        <end position="407"/>
    </location>
</feature>
<dbReference type="CDD" id="cd17332">
    <property type="entry name" value="MFS_MelB_like"/>
    <property type="match status" value="1"/>
</dbReference>